<comment type="subcellular location">
    <subcellularLocation>
        <location evidence="1">Cell membrane</location>
        <topology evidence="1">Single-pass membrane protein</topology>
    </subcellularLocation>
    <subcellularLocation>
        <location evidence="7">Cell membrane</location>
        <topology evidence="7">Single-pass type II membrane protein</topology>
    </subcellularLocation>
</comment>
<gene>
    <name evidence="9" type="ORF">L2737_00435</name>
</gene>
<name>A0ABT0KIY1_9GAMM</name>
<evidence type="ECO:0000256" key="2">
    <source>
        <dbReference type="ARBA" id="ARBA00005811"/>
    </source>
</evidence>
<evidence type="ECO:0000256" key="5">
    <source>
        <dbReference type="ARBA" id="ARBA00022989"/>
    </source>
</evidence>
<accession>A0ABT0KIY1</accession>
<keyword evidence="10" id="KW-1185">Reference proteome</keyword>
<keyword evidence="3" id="KW-1003">Cell membrane</keyword>
<evidence type="ECO:0000256" key="3">
    <source>
        <dbReference type="ARBA" id="ARBA00022475"/>
    </source>
</evidence>
<keyword evidence="5 8" id="KW-1133">Transmembrane helix</keyword>
<sequence length="176" mass="19844">MKQSPRAKRLAKHHKRFKSGGKLNLVALMDIFTILVFFLIVNQSEVRVLQNIEKIKLPVSIAEELPVENLVITVLEDTVLIQERAVWQNSADKPNFSEQENLEFIEAMTTELTYQASKRTELTESEQEKGRAVTIIGDSSTPYMALKQIMAACAETGYRNMSLAVERQASKTAEEG</sequence>
<proteinExistence type="inferred from homology"/>
<organism evidence="9 10">
    <name type="scientific">Shewanella electrodiphila</name>
    <dbReference type="NCBI Taxonomy" id="934143"/>
    <lineage>
        <taxon>Bacteria</taxon>
        <taxon>Pseudomonadati</taxon>
        <taxon>Pseudomonadota</taxon>
        <taxon>Gammaproteobacteria</taxon>
        <taxon>Alteromonadales</taxon>
        <taxon>Shewanellaceae</taxon>
        <taxon>Shewanella</taxon>
    </lineage>
</organism>
<comment type="similarity">
    <text evidence="2 7">Belongs to the ExbD/TolR family.</text>
</comment>
<feature type="transmembrane region" description="Helical" evidence="8">
    <location>
        <begin position="21"/>
        <end position="41"/>
    </location>
</feature>
<evidence type="ECO:0000313" key="10">
    <source>
        <dbReference type="Proteomes" id="UP001202134"/>
    </source>
</evidence>
<keyword evidence="7" id="KW-0653">Protein transport</keyword>
<dbReference type="Proteomes" id="UP001202134">
    <property type="component" value="Unassembled WGS sequence"/>
</dbReference>
<protein>
    <submittedName>
        <fullName evidence="9">Biopolymer transporter ExbD</fullName>
    </submittedName>
</protein>
<evidence type="ECO:0000256" key="6">
    <source>
        <dbReference type="ARBA" id="ARBA00023136"/>
    </source>
</evidence>
<keyword evidence="6 8" id="KW-0472">Membrane</keyword>
<dbReference type="EMBL" id="JAKIKU010000001">
    <property type="protein sequence ID" value="MCL1043798.1"/>
    <property type="molecule type" value="Genomic_DNA"/>
</dbReference>
<dbReference type="InterPro" id="IPR003400">
    <property type="entry name" value="ExbD"/>
</dbReference>
<keyword evidence="7" id="KW-0813">Transport</keyword>
<dbReference type="Pfam" id="PF02472">
    <property type="entry name" value="ExbD"/>
    <property type="match status" value="1"/>
</dbReference>
<evidence type="ECO:0000256" key="4">
    <source>
        <dbReference type="ARBA" id="ARBA00022692"/>
    </source>
</evidence>
<comment type="caution">
    <text evidence="9">The sequence shown here is derived from an EMBL/GenBank/DDBJ whole genome shotgun (WGS) entry which is preliminary data.</text>
</comment>
<evidence type="ECO:0000256" key="7">
    <source>
        <dbReference type="RuleBase" id="RU003879"/>
    </source>
</evidence>
<evidence type="ECO:0000256" key="1">
    <source>
        <dbReference type="ARBA" id="ARBA00004162"/>
    </source>
</evidence>
<evidence type="ECO:0000313" key="9">
    <source>
        <dbReference type="EMBL" id="MCL1043798.1"/>
    </source>
</evidence>
<keyword evidence="4 7" id="KW-0812">Transmembrane</keyword>
<evidence type="ECO:0000256" key="8">
    <source>
        <dbReference type="SAM" id="Phobius"/>
    </source>
</evidence>
<dbReference type="RefSeq" id="WP_229370627.1">
    <property type="nucleotide sequence ID" value="NZ_JAKIKU010000001.1"/>
</dbReference>
<reference evidence="9 10" key="1">
    <citation type="submission" date="2022-01" db="EMBL/GenBank/DDBJ databases">
        <title>Whole genome-based taxonomy of the Shewanellaceae.</title>
        <authorList>
            <person name="Martin-Rodriguez A.J."/>
        </authorList>
    </citation>
    <scope>NUCLEOTIDE SEQUENCE [LARGE SCALE GENOMIC DNA]</scope>
    <source>
        <strain evidence="9 10">DSM 24955</strain>
    </source>
</reference>